<dbReference type="PATRIC" id="fig|1121451.3.peg.1002"/>
<keyword evidence="6" id="KW-1185">Reference proteome</keyword>
<dbReference type="CDD" id="cd07100">
    <property type="entry name" value="ALDH_SSADH1_GabD1"/>
    <property type="match status" value="1"/>
</dbReference>
<dbReference type="Gene3D" id="3.40.605.10">
    <property type="entry name" value="Aldehyde Dehydrogenase, Chain A, domain 1"/>
    <property type="match status" value="1"/>
</dbReference>
<gene>
    <name evidence="5" type="primary">gabD</name>
    <name evidence="5" type="ORF">DESAM_20741</name>
</gene>
<dbReference type="Proteomes" id="UP000010808">
    <property type="component" value="Chromosome"/>
</dbReference>
<evidence type="ECO:0000256" key="2">
    <source>
        <dbReference type="ARBA" id="ARBA00022857"/>
    </source>
</evidence>
<protein>
    <submittedName>
        <fullName evidence="5">Succinate-semialdehyde dehydrogenase [NADP+] 1</fullName>
        <ecNumber evidence="5">1.2.1.79</ecNumber>
    </submittedName>
</protein>
<dbReference type="EC" id="1.2.1.79" evidence="5"/>
<name>L0R8E1_9BACT</name>
<dbReference type="InterPro" id="IPR044148">
    <property type="entry name" value="ALDH_GabD1-like"/>
</dbReference>
<evidence type="ECO:0000256" key="3">
    <source>
        <dbReference type="ARBA" id="ARBA00023002"/>
    </source>
</evidence>
<evidence type="ECO:0000313" key="6">
    <source>
        <dbReference type="Proteomes" id="UP000010808"/>
    </source>
</evidence>
<sequence>MAIQSTNPSTGKVVKIFEEWSSAQTSAALSSVAVSFNDWRNSSFLRRAECLRSLAGLLRDRVDKFAHLMALEMGKPVKSGRAEVLKAATVCDFYAENGQDMLLSESLTVDGMQAYVEYSPLGTVLAVMPWNYPVWQVIRIAAPTLMAGNTMVLKHASNVPQCALAIEEAFTDSLFPDDVFRTLLIGAGQVEDVLKHDSVIGVCLTGSEAAGRCVAKAAGVNLKKSVMELGGSDAFIVLADADLSKAAETGAQSRCSNAGQACIAAKRFIVHKDVYEPFIIKLKAEMESIKMGDPFDSETVMGPMASFQFREDIHDQVQRSISAGGKIRLGGLIPESDGAYYPPTIIQDMSFDADVSREEFFGPVALVFRAEDDDQAMEMANDSCFGLGGSVWTQDEEKGLKLARRIEAGLVYLNGRVSSRPPLPFGGIKNSGYGRELSTYGIREFVNVKSICIG</sequence>
<dbReference type="InterPro" id="IPR016163">
    <property type="entry name" value="Ald_DH_C"/>
</dbReference>
<dbReference type="InterPro" id="IPR016161">
    <property type="entry name" value="Ald_DH/histidinol_DH"/>
</dbReference>
<dbReference type="AlphaFoldDB" id="L0R8E1"/>
<keyword evidence="2" id="KW-0521">NADP</keyword>
<dbReference type="RefSeq" id="WP_015335633.1">
    <property type="nucleotide sequence ID" value="NC_020055.1"/>
</dbReference>
<dbReference type="FunFam" id="3.40.605.10:FF:000012">
    <property type="entry name" value="NAD-dependent succinate-semialdehyde dehydrogenase"/>
    <property type="match status" value="1"/>
</dbReference>
<dbReference type="InterPro" id="IPR016162">
    <property type="entry name" value="Ald_DH_N"/>
</dbReference>
<reference evidence="5 6" key="1">
    <citation type="submission" date="2012-10" db="EMBL/GenBank/DDBJ databases">
        <authorList>
            <person name="Genoscope - CEA"/>
        </authorList>
    </citation>
    <scope>NUCLEOTIDE SEQUENCE [LARGE SCALE GENOMIC DNA]</scope>
    <source>
        <strain evidence="6">AM13 / DSM 14728</strain>
    </source>
</reference>
<proteinExistence type="inferred from homology"/>
<evidence type="ECO:0000259" key="4">
    <source>
        <dbReference type="Pfam" id="PF00171"/>
    </source>
</evidence>
<dbReference type="PANTHER" id="PTHR43217">
    <property type="entry name" value="SUCCINATE SEMIALDEHYDE DEHYDROGENASE [NAD(P)+] SAD"/>
    <property type="match status" value="1"/>
</dbReference>
<feature type="domain" description="Aldehyde dehydrogenase" evidence="4">
    <location>
        <begin position="3"/>
        <end position="451"/>
    </location>
</feature>
<evidence type="ECO:0000313" key="5">
    <source>
        <dbReference type="EMBL" id="CCO23028.1"/>
    </source>
</evidence>
<dbReference type="FunFam" id="3.40.309.10:FF:000010">
    <property type="entry name" value="Gamma-aminobutyraldehyde dehydrogenase"/>
    <property type="match status" value="1"/>
</dbReference>
<evidence type="ECO:0000256" key="1">
    <source>
        <dbReference type="ARBA" id="ARBA00009986"/>
    </source>
</evidence>
<dbReference type="eggNOG" id="COG1012">
    <property type="taxonomic scope" value="Bacteria"/>
</dbReference>
<dbReference type="HOGENOM" id="CLU_005391_1_0_7"/>
<dbReference type="GO" id="GO:0004030">
    <property type="term" value="F:aldehyde dehydrogenase [NAD(P)+] activity"/>
    <property type="evidence" value="ECO:0007669"/>
    <property type="project" value="InterPro"/>
</dbReference>
<dbReference type="SUPFAM" id="SSF53720">
    <property type="entry name" value="ALDH-like"/>
    <property type="match status" value="1"/>
</dbReference>
<accession>L0R8E1</accession>
<dbReference type="Gene3D" id="3.40.309.10">
    <property type="entry name" value="Aldehyde Dehydrogenase, Chain A, domain 2"/>
    <property type="match status" value="1"/>
</dbReference>
<dbReference type="STRING" id="1121451.DESAM_20741"/>
<dbReference type="Pfam" id="PF00171">
    <property type="entry name" value="Aldedh"/>
    <property type="match status" value="1"/>
</dbReference>
<dbReference type="InterPro" id="IPR047110">
    <property type="entry name" value="GABD/Sad-like"/>
</dbReference>
<dbReference type="EMBL" id="FO203522">
    <property type="protein sequence ID" value="CCO23028.1"/>
    <property type="molecule type" value="Genomic_DNA"/>
</dbReference>
<dbReference type="KEGG" id="dhy:DESAM_20741"/>
<organism evidence="5 6">
    <name type="scientific">Maridesulfovibrio hydrothermalis AM13 = DSM 14728</name>
    <dbReference type="NCBI Taxonomy" id="1121451"/>
    <lineage>
        <taxon>Bacteria</taxon>
        <taxon>Pseudomonadati</taxon>
        <taxon>Thermodesulfobacteriota</taxon>
        <taxon>Desulfovibrionia</taxon>
        <taxon>Desulfovibrionales</taxon>
        <taxon>Desulfovibrionaceae</taxon>
        <taxon>Maridesulfovibrio</taxon>
    </lineage>
</organism>
<dbReference type="GO" id="GO:0004777">
    <property type="term" value="F:succinate-semialdehyde dehydrogenase (NAD+) activity"/>
    <property type="evidence" value="ECO:0007669"/>
    <property type="project" value="TreeGrafter"/>
</dbReference>
<keyword evidence="3 5" id="KW-0560">Oxidoreductase</keyword>
<comment type="similarity">
    <text evidence="1">Belongs to the aldehyde dehydrogenase family.</text>
</comment>
<dbReference type="GO" id="GO:0036243">
    <property type="term" value="F:succinate-semialdehyde dehydrogenase (NADP+) activity"/>
    <property type="evidence" value="ECO:0007669"/>
    <property type="project" value="UniProtKB-EC"/>
</dbReference>
<dbReference type="PANTHER" id="PTHR43217:SF1">
    <property type="entry name" value="SUCCINATE SEMIALDEHYDE DEHYDROGENASE [NAD(P)+] SAD"/>
    <property type="match status" value="1"/>
</dbReference>
<dbReference type="InterPro" id="IPR015590">
    <property type="entry name" value="Aldehyde_DH_dom"/>
</dbReference>